<name>A0A383BDP6_9ZZZZ</name>
<accession>A0A383BDP6</accession>
<dbReference type="PANTHER" id="PTHR42913:SF3">
    <property type="entry name" value="64 KDA MITOCHONDRIAL NADH DEHYDROGENASE (EUROFUNG)"/>
    <property type="match status" value="1"/>
</dbReference>
<evidence type="ECO:0000256" key="3">
    <source>
        <dbReference type="ARBA" id="ARBA00022630"/>
    </source>
</evidence>
<dbReference type="InterPro" id="IPR036188">
    <property type="entry name" value="FAD/NAD-bd_sf"/>
</dbReference>
<organism evidence="7">
    <name type="scientific">marine metagenome</name>
    <dbReference type="NCBI Taxonomy" id="408172"/>
    <lineage>
        <taxon>unclassified sequences</taxon>
        <taxon>metagenomes</taxon>
        <taxon>ecological metagenomes</taxon>
    </lineage>
</organism>
<feature type="domain" description="FAD/NAD(P)-binding" evidence="6">
    <location>
        <begin position="31"/>
        <end position="117"/>
    </location>
</feature>
<feature type="non-terminal residue" evidence="7">
    <location>
        <position position="121"/>
    </location>
</feature>
<evidence type="ECO:0000256" key="4">
    <source>
        <dbReference type="ARBA" id="ARBA00022827"/>
    </source>
</evidence>
<protein>
    <recommendedName>
        <fullName evidence="6">FAD/NAD(P)-binding domain-containing protein</fullName>
    </recommendedName>
</protein>
<keyword evidence="3" id="KW-0285">Flavoprotein</keyword>
<evidence type="ECO:0000256" key="1">
    <source>
        <dbReference type="ARBA" id="ARBA00001974"/>
    </source>
</evidence>
<evidence type="ECO:0000256" key="5">
    <source>
        <dbReference type="ARBA" id="ARBA00023002"/>
    </source>
</evidence>
<evidence type="ECO:0000256" key="2">
    <source>
        <dbReference type="ARBA" id="ARBA00005272"/>
    </source>
</evidence>
<dbReference type="GO" id="GO:0003955">
    <property type="term" value="F:NAD(P)H dehydrogenase (quinone) activity"/>
    <property type="evidence" value="ECO:0007669"/>
    <property type="project" value="TreeGrafter"/>
</dbReference>
<dbReference type="Pfam" id="PF07992">
    <property type="entry name" value="Pyr_redox_2"/>
    <property type="match status" value="1"/>
</dbReference>
<dbReference type="EMBL" id="UINC01199232">
    <property type="protein sequence ID" value="SVE17558.1"/>
    <property type="molecule type" value="Genomic_DNA"/>
</dbReference>
<evidence type="ECO:0000259" key="6">
    <source>
        <dbReference type="Pfam" id="PF07992"/>
    </source>
</evidence>
<proteinExistence type="inferred from homology"/>
<evidence type="ECO:0000313" key="7">
    <source>
        <dbReference type="EMBL" id="SVE17558.1"/>
    </source>
</evidence>
<dbReference type="AlphaFoldDB" id="A0A383BDP6"/>
<dbReference type="InterPro" id="IPR023753">
    <property type="entry name" value="FAD/NAD-binding_dom"/>
</dbReference>
<reference evidence="7" key="1">
    <citation type="submission" date="2018-05" db="EMBL/GenBank/DDBJ databases">
        <authorList>
            <person name="Lanie J.A."/>
            <person name="Ng W.-L."/>
            <person name="Kazmierczak K.M."/>
            <person name="Andrzejewski T.M."/>
            <person name="Davidsen T.M."/>
            <person name="Wayne K.J."/>
            <person name="Tettelin H."/>
            <person name="Glass J.I."/>
            <person name="Rusch D."/>
            <person name="Podicherti R."/>
            <person name="Tsui H.-C.T."/>
            <person name="Winkler M.E."/>
        </authorList>
    </citation>
    <scope>NUCLEOTIDE SEQUENCE</scope>
</reference>
<comment type="cofactor">
    <cofactor evidence="1">
        <name>FAD</name>
        <dbReference type="ChEBI" id="CHEBI:57692"/>
    </cofactor>
</comment>
<dbReference type="GO" id="GO:0019646">
    <property type="term" value="P:aerobic electron transport chain"/>
    <property type="evidence" value="ECO:0007669"/>
    <property type="project" value="TreeGrafter"/>
</dbReference>
<dbReference type="PANTHER" id="PTHR42913">
    <property type="entry name" value="APOPTOSIS-INDUCING FACTOR 1"/>
    <property type="match status" value="1"/>
</dbReference>
<dbReference type="Gene3D" id="3.50.50.100">
    <property type="match status" value="1"/>
</dbReference>
<sequence length="121" mass="13256">MICQQHEKSVSFSKCLFIEKYQEQIYMVGSKVLVLGGGFGGVQAAITARAALDPTHEVTIVDQHRVTHLCGMNPLLIVGEQDANKTGRSLGRLSNRGVKFMEAHVNSINTQDQKVITSVET</sequence>
<comment type="similarity">
    <text evidence="2">Belongs to the NADH dehydrogenase family.</text>
</comment>
<gene>
    <name evidence="7" type="ORF">METZ01_LOCUS470412</name>
</gene>
<keyword evidence="5" id="KW-0560">Oxidoreductase</keyword>
<keyword evidence="4" id="KW-0274">FAD</keyword>
<dbReference type="InterPro" id="IPR051169">
    <property type="entry name" value="NADH-Q_oxidoreductase"/>
</dbReference>
<dbReference type="SUPFAM" id="SSF51905">
    <property type="entry name" value="FAD/NAD(P)-binding domain"/>
    <property type="match status" value="1"/>
</dbReference>